<gene>
    <name evidence="3" type="ORF">SPHA_4024</name>
</gene>
<dbReference type="GO" id="GO:0008408">
    <property type="term" value="F:3'-5' exonuclease activity"/>
    <property type="evidence" value="ECO:0007669"/>
    <property type="project" value="InterPro"/>
</dbReference>
<dbReference type="InterPro" id="IPR052144">
    <property type="entry name" value="piRNA_biogenesis_EXD1"/>
</dbReference>
<feature type="compositionally biased region" description="Polar residues" evidence="1">
    <location>
        <begin position="414"/>
        <end position="426"/>
    </location>
</feature>
<feature type="region of interest" description="Disordered" evidence="1">
    <location>
        <begin position="446"/>
        <end position="469"/>
    </location>
</feature>
<dbReference type="SUPFAM" id="SSF53098">
    <property type="entry name" value="Ribonuclease H-like"/>
    <property type="match status" value="1"/>
</dbReference>
<sequence length="521" mass="58999">MNPQTYIGCPVTVILREGSYHGTIHCFDSVDKRITLRDVSNPVSGNKYLGIRHFYAAEILDMVLDDDYDESLMDKPPCAVIKTDEAPAYEDVSPIISKAYDSSPNINTNKRFDYPSASSCDRYTIIEEFNDQFHDTIALFQEQTMIGFHLVSVGEGRHGKICWIAISVDGHVYLFDFLALGKKIFKNGLQEILESKKITKIIHDCRFISDLLFHKYSVNLSNVFDTQVADTFVHRAWYGVGQKNVWPKFVQPLSVCLFGHLNLKPEEIAGLNACEGRSKIDQELWPMRPLSVSLAETLLCCVKYLHELRHLLIEKMMVEYMAGVDIYLSTVRNIPDSEVSWYATKSEFLPKTFYNMNRFTQVIKDSFKNRERDSCSEFSPLENYMERKTGQQMTVSSKMHKNSKSVSSYDPSSVTNPENIGLTKSSSKTKQKGLVKENLEECTTSNDEIITGVPSLPTPTCENKSDLETNPIDNEEDILIQAARKMIASDIPSDLMGLLKTPVKTSPTLTPFLGITKITVY</sequence>
<comment type="caution">
    <text evidence="3">The sequence shown here is derived from an EMBL/GenBank/DDBJ whole genome shotgun (WGS) entry which is preliminary data.</text>
</comment>
<keyword evidence="4" id="KW-1185">Reference proteome</keyword>
<dbReference type="InterPro" id="IPR002562">
    <property type="entry name" value="3'-5'_exonuclease_dom"/>
</dbReference>
<dbReference type="PANTHER" id="PTHR46628">
    <property type="entry name" value="PIRNA BIOGENESIS PROTEIN EXD1"/>
    <property type="match status" value="1"/>
</dbReference>
<feature type="region of interest" description="Disordered" evidence="1">
    <location>
        <begin position="390"/>
        <end position="434"/>
    </location>
</feature>
<dbReference type="GO" id="GO:0034587">
    <property type="term" value="P:piRNA processing"/>
    <property type="evidence" value="ECO:0007669"/>
    <property type="project" value="TreeGrafter"/>
</dbReference>
<dbReference type="OrthoDB" id="26838at2759"/>
<protein>
    <submittedName>
        <fullName evidence="3">EXD1</fullName>
    </submittedName>
</protein>
<dbReference type="GO" id="GO:0003676">
    <property type="term" value="F:nucleic acid binding"/>
    <property type="evidence" value="ECO:0007669"/>
    <property type="project" value="InterPro"/>
</dbReference>
<dbReference type="Proteomes" id="UP000597762">
    <property type="component" value="Unassembled WGS sequence"/>
</dbReference>
<dbReference type="InterPro" id="IPR012337">
    <property type="entry name" value="RNaseH-like_sf"/>
</dbReference>
<dbReference type="AlphaFoldDB" id="A0A812AP15"/>
<organism evidence="3 4">
    <name type="scientific">Acanthosepion pharaonis</name>
    <name type="common">Pharaoh cuttlefish</name>
    <name type="synonym">Sepia pharaonis</name>
    <dbReference type="NCBI Taxonomy" id="158019"/>
    <lineage>
        <taxon>Eukaryota</taxon>
        <taxon>Metazoa</taxon>
        <taxon>Spiralia</taxon>
        <taxon>Lophotrochozoa</taxon>
        <taxon>Mollusca</taxon>
        <taxon>Cephalopoda</taxon>
        <taxon>Coleoidea</taxon>
        <taxon>Decapodiformes</taxon>
        <taxon>Sepiida</taxon>
        <taxon>Sepiina</taxon>
        <taxon>Sepiidae</taxon>
        <taxon>Acanthosepion</taxon>
    </lineage>
</organism>
<reference evidence="3" key="1">
    <citation type="submission" date="2021-01" db="EMBL/GenBank/DDBJ databases">
        <authorList>
            <person name="Li R."/>
            <person name="Bekaert M."/>
        </authorList>
    </citation>
    <scope>NUCLEOTIDE SEQUENCE</scope>
    <source>
        <strain evidence="3">Farmed</strain>
    </source>
</reference>
<evidence type="ECO:0000256" key="1">
    <source>
        <dbReference type="SAM" id="MobiDB-lite"/>
    </source>
</evidence>
<dbReference type="EMBL" id="CAHIKZ030000123">
    <property type="protein sequence ID" value="CAE1153730.1"/>
    <property type="molecule type" value="Genomic_DNA"/>
</dbReference>
<evidence type="ECO:0000313" key="3">
    <source>
        <dbReference type="EMBL" id="CAE1153730.1"/>
    </source>
</evidence>
<dbReference type="Pfam" id="PF01612">
    <property type="entry name" value="DNA_pol_A_exo1"/>
    <property type="match status" value="1"/>
</dbReference>
<evidence type="ECO:0000313" key="4">
    <source>
        <dbReference type="Proteomes" id="UP000597762"/>
    </source>
</evidence>
<evidence type="ECO:0000259" key="2">
    <source>
        <dbReference type="SMART" id="SM00474"/>
    </source>
</evidence>
<dbReference type="PANTHER" id="PTHR46628:SF1">
    <property type="entry name" value="PIRNA BIOGENESIS PROTEIN EXD1"/>
    <property type="match status" value="1"/>
</dbReference>
<feature type="compositionally biased region" description="Low complexity" evidence="1">
    <location>
        <begin position="404"/>
        <end position="413"/>
    </location>
</feature>
<dbReference type="SMART" id="SM00474">
    <property type="entry name" value="35EXOc"/>
    <property type="match status" value="1"/>
</dbReference>
<name>A0A812AP15_ACAPH</name>
<proteinExistence type="predicted"/>
<dbReference type="Gene3D" id="3.30.420.10">
    <property type="entry name" value="Ribonuclease H-like superfamily/Ribonuclease H"/>
    <property type="match status" value="1"/>
</dbReference>
<accession>A0A812AP15</accession>
<dbReference type="InterPro" id="IPR036397">
    <property type="entry name" value="RNaseH_sf"/>
</dbReference>
<dbReference type="GO" id="GO:1990923">
    <property type="term" value="C:PET complex"/>
    <property type="evidence" value="ECO:0007669"/>
    <property type="project" value="TreeGrafter"/>
</dbReference>
<feature type="domain" description="3'-5' exonuclease" evidence="2">
    <location>
        <begin position="124"/>
        <end position="317"/>
    </location>
</feature>